<keyword evidence="8 9" id="KW-0051">Antiviral defense</keyword>
<dbReference type="Gene3D" id="3.30.70.240">
    <property type="match status" value="1"/>
</dbReference>
<reference evidence="10 11" key="1">
    <citation type="submission" date="2014-03" db="EMBL/GenBank/DDBJ databases">
        <title>Genomics of Bifidobacteria.</title>
        <authorList>
            <person name="Ventura M."/>
            <person name="Milani C."/>
            <person name="Lugli G.A."/>
        </authorList>
    </citation>
    <scope>NUCLEOTIDE SEQUENCE [LARGE SCALE GENOMIC DNA]</scope>
    <source>
        <strain evidence="10 11">LMG 21816</strain>
    </source>
</reference>
<evidence type="ECO:0000256" key="8">
    <source>
        <dbReference type="ARBA" id="ARBA00023118"/>
    </source>
</evidence>
<evidence type="ECO:0000313" key="11">
    <source>
        <dbReference type="Proteomes" id="UP000029109"/>
    </source>
</evidence>
<keyword evidence="5 9" id="KW-0255">Endonuclease</keyword>
<comment type="caution">
    <text evidence="10">The sequence shown here is derived from an EMBL/GenBank/DDBJ whole genome shotgun (WGS) entry which is preliminary data.</text>
</comment>
<evidence type="ECO:0000256" key="9">
    <source>
        <dbReference type="HAMAP-Rule" id="MF_01471"/>
    </source>
</evidence>
<sequence length="99" mass="11384">MAEVKRSYLVAYDIIDDRRRSHVSKILSTCGERLQYSVFFLLEVRPSKILEVRRRIEDEMDRSADSVLICLLGTGATARGDMTFLDRQSYQDVAIPTII</sequence>
<dbReference type="SUPFAM" id="SSF143430">
    <property type="entry name" value="TTP0101/SSO1404-like"/>
    <property type="match status" value="1"/>
</dbReference>
<evidence type="ECO:0000256" key="5">
    <source>
        <dbReference type="ARBA" id="ARBA00022759"/>
    </source>
</evidence>
<dbReference type="InterPro" id="IPR019199">
    <property type="entry name" value="Virulence_VapD/CRISPR_Cas2"/>
</dbReference>
<dbReference type="InterPro" id="IPR021127">
    <property type="entry name" value="CRISPR_associated_Cas2"/>
</dbReference>
<protein>
    <recommendedName>
        <fullName evidence="9">CRISPR-associated endoribonuclease Cas2</fullName>
        <ecNumber evidence="9">3.1.-.-</ecNumber>
    </recommendedName>
</protein>
<dbReference type="PANTHER" id="PTHR34405">
    <property type="entry name" value="CRISPR-ASSOCIATED ENDORIBONUCLEASE CAS2"/>
    <property type="match status" value="1"/>
</dbReference>
<dbReference type="GO" id="GO:0046872">
    <property type="term" value="F:metal ion binding"/>
    <property type="evidence" value="ECO:0007669"/>
    <property type="project" value="UniProtKB-UniRule"/>
</dbReference>
<feature type="binding site" evidence="9">
    <location>
        <position position="13"/>
    </location>
    <ligand>
        <name>Mg(2+)</name>
        <dbReference type="ChEBI" id="CHEBI:18420"/>
        <note>catalytic</note>
    </ligand>
</feature>
<keyword evidence="6 9" id="KW-0378">Hydrolase</keyword>
<keyword evidence="3 9" id="KW-0540">Nuclease</keyword>
<dbReference type="CDD" id="cd09725">
    <property type="entry name" value="Cas2_I_II_III"/>
    <property type="match status" value="1"/>
</dbReference>
<proteinExistence type="inferred from homology"/>
<dbReference type="EMBL" id="JGZJ01000003">
    <property type="protein sequence ID" value="KFI83964.1"/>
    <property type="molecule type" value="Genomic_DNA"/>
</dbReference>
<accession>A0A7V8HRB9</accession>
<organism evidence="10 11">
    <name type="scientific">Bifidobacterium pullorum</name>
    <dbReference type="NCBI Taxonomy" id="78448"/>
    <lineage>
        <taxon>Bacteria</taxon>
        <taxon>Bacillati</taxon>
        <taxon>Actinomycetota</taxon>
        <taxon>Actinomycetes</taxon>
        <taxon>Bifidobacteriales</taxon>
        <taxon>Bifidobacteriaceae</taxon>
        <taxon>Bifidobacterium</taxon>
    </lineage>
</organism>
<evidence type="ECO:0000256" key="4">
    <source>
        <dbReference type="ARBA" id="ARBA00022723"/>
    </source>
</evidence>
<dbReference type="GO" id="GO:0051607">
    <property type="term" value="P:defense response to virus"/>
    <property type="evidence" value="ECO:0007669"/>
    <property type="project" value="UniProtKB-UniRule"/>
</dbReference>
<comment type="function">
    <text evidence="9">CRISPR (clustered regularly interspaced short palindromic repeat), is an adaptive immune system that provides protection against mobile genetic elements (viruses, transposable elements and conjugative plasmids). CRISPR clusters contain sequences complementary to antecedent mobile elements and target invading nucleic acids. CRISPR clusters are transcribed and processed into CRISPR RNA (crRNA). Functions as a ssRNA-specific endoribonuclease. Involved in the integration of spacer DNA into the CRISPR cassette.</text>
</comment>
<comment type="cofactor">
    <cofactor evidence="1 9">
        <name>Mg(2+)</name>
        <dbReference type="ChEBI" id="CHEBI:18420"/>
    </cofactor>
</comment>
<evidence type="ECO:0000256" key="7">
    <source>
        <dbReference type="ARBA" id="ARBA00022842"/>
    </source>
</evidence>
<dbReference type="NCBIfam" id="TIGR01573">
    <property type="entry name" value="cas2"/>
    <property type="match status" value="1"/>
</dbReference>
<dbReference type="EC" id="3.1.-.-" evidence="9"/>
<evidence type="ECO:0000256" key="1">
    <source>
        <dbReference type="ARBA" id="ARBA00001946"/>
    </source>
</evidence>
<dbReference type="Pfam" id="PF09827">
    <property type="entry name" value="CRISPR_Cas2"/>
    <property type="match status" value="1"/>
</dbReference>
<dbReference type="HAMAP" id="MF_01471">
    <property type="entry name" value="Cas2"/>
    <property type="match status" value="1"/>
</dbReference>
<evidence type="ECO:0000256" key="6">
    <source>
        <dbReference type="ARBA" id="ARBA00022801"/>
    </source>
</evidence>
<evidence type="ECO:0000313" key="10">
    <source>
        <dbReference type="EMBL" id="KFI83964.1"/>
    </source>
</evidence>
<dbReference type="PANTHER" id="PTHR34405:SF3">
    <property type="entry name" value="CRISPR-ASSOCIATED ENDORIBONUCLEASE CAS2 3"/>
    <property type="match status" value="1"/>
</dbReference>
<evidence type="ECO:0000256" key="3">
    <source>
        <dbReference type="ARBA" id="ARBA00022722"/>
    </source>
</evidence>
<evidence type="ECO:0000256" key="2">
    <source>
        <dbReference type="ARBA" id="ARBA00009959"/>
    </source>
</evidence>
<dbReference type="Proteomes" id="UP000029109">
    <property type="component" value="Unassembled WGS sequence"/>
</dbReference>
<dbReference type="GO" id="GO:0004521">
    <property type="term" value="F:RNA endonuclease activity"/>
    <property type="evidence" value="ECO:0007669"/>
    <property type="project" value="InterPro"/>
</dbReference>
<keyword evidence="7 9" id="KW-0460">Magnesium</keyword>
<gene>
    <name evidence="9" type="primary">cas2</name>
    <name evidence="10" type="ORF">BPULL_2104</name>
</gene>
<dbReference type="GO" id="GO:0016787">
    <property type="term" value="F:hydrolase activity"/>
    <property type="evidence" value="ECO:0007669"/>
    <property type="project" value="UniProtKB-KW"/>
</dbReference>
<comment type="subunit">
    <text evidence="9">Homodimer, forms a heterotetramer with a Cas1 homodimer.</text>
</comment>
<comment type="similarity">
    <text evidence="2 9">Belongs to the CRISPR-associated endoribonuclease Cas2 protein family.</text>
</comment>
<keyword evidence="4 9" id="KW-0479">Metal-binding</keyword>
<dbReference type="GO" id="GO:0043571">
    <property type="term" value="P:maintenance of CRISPR repeat elements"/>
    <property type="evidence" value="ECO:0007669"/>
    <property type="project" value="UniProtKB-UniRule"/>
</dbReference>
<dbReference type="AlphaFoldDB" id="A0A7V8HRB9"/>
<name>A0A7V8HRB9_9BIFI</name>